<gene>
    <name evidence="2" type="ORF">AWC14_16835</name>
</gene>
<feature type="chain" id="PRO_5010865717" evidence="1">
    <location>
        <begin position="26"/>
        <end position="80"/>
    </location>
</feature>
<accession>A0A1X1XBD3</accession>
<dbReference type="OrthoDB" id="4763487at2"/>
<name>A0A1X1XBD3_9MYCO</name>
<evidence type="ECO:0000313" key="3">
    <source>
        <dbReference type="Proteomes" id="UP000193487"/>
    </source>
</evidence>
<keyword evidence="3" id="KW-1185">Reference proteome</keyword>
<dbReference type="RefSeq" id="WP_045384755.1">
    <property type="nucleotide sequence ID" value="NZ_BBKA01000132.1"/>
</dbReference>
<dbReference type="EMBL" id="LQPE01000176">
    <property type="protein sequence ID" value="ORV96215.1"/>
    <property type="molecule type" value="Genomic_DNA"/>
</dbReference>
<sequence length="80" mass="8545">MRTVILLAAAAATALSIAAAPATHAAPRCLFQGDWNCEGPPQWNGPGLNTWDVPGTYGGWTTNPLICDPITYRCQQYVTP</sequence>
<reference evidence="2 3" key="1">
    <citation type="submission" date="2016-01" db="EMBL/GenBank/DDBJ databases">
        <title>The new phylogeny of the genus Mycobacterium.</title>
        <authorList>
            <person name="Tarcisio F."/>
            <person name="Conor M."/>
            <person name="Antonella G."/>
            <person name="Elisabetta G."/>
            <person name="Giulia F.S."/>
            <person name="Sara T."/>
            <person name="Anna F."/>
            <person name="Clotilde B."/>
            <person name="Roberto B."/>
            <person name="Veronica D.S."/>
            <person name="Fabio R."/>
            <person name="Monica P."/>
            <person name="Olivier J."/>
            <person name="Enrico T."/>
            <person name="Nicola S."/>
        </authorList>
    </citation>
    <scope>NUCLEOTIDE SEQUENCE [LARGE SCALE GENOMIC DNA]</scope>
    <source>
        <strain evidence="2 3">DSM 45166</strain>
    </source>
</reference>
<feature type="signal peptide" evidence="1">
    <location>
        <begin position="1"/>
        <end position="25"/>
    </location>
</feature>
<dbReference type="AlphaFoldDB" id="A0A1X1XBD3"/>
<proteinExistence type="predicted"/>
<comment type="caution">
    <text evidence="2">The sequence shown here is derived from an EMBL/GenBank/DDBJ whole genome shotgun (WGS) entry which is preliminary data.</text>
</comment>
<evidence type="ECO:0000256" key="1">
    <source>
        <dbReference type="SAM" id="SignalP"/>
    </source>
</evidence>
<organism evidence="2 3">
    <name type="scientific">Mycobacterium kyorinense</name>
    <dbReference type="NCBI Taxonomy" id="487514"/>
    <lineage>
        <taxon>Bacteria</taxon>
        <taxon>Bacillati</taxon>
        <taxon>Actinomycetota</taxon>
        <taxon>Actinomycetes</taxon>
        <taxon>Mycobacteriales</taxon>
        <taxon>Mycobacteriaceae</taxon>
        <taxon>Mycobacterium</taxon>
    </lineage>
</organism>
<protein>
    <submittedName>
        <fullName evidence="2">Uncharacterized protein</fullName>
    </submittedName>
</protein>
<evidence type="ECO:0000313" key="2">
    <source>
        <dbReference type="EMBL" id="ORV96215.1"/>
    </source>
</evidence>
<keyword evidence="1" id="KW-0732">Signal</keyword>
<dbReference type="Proteomes" id="UP000193487">
    <property type="component" value="Unassembled WGS sequence"/>
</dbReference>